<dbReference type="PANTHER" id="PTHR43563:SF14">
    <property type="entry name" value="AMINE OXIDASE"/>
    <property type="match status" value="1"/>
</dbReference>
<dbReference type="InterPro" id="IPR029021">
    <property type="entry name" value="Prot-tyrosine_phosphatase-like"/>
</dbReference>
<feature type="binding site" evidence="5">
    <location>
        <begin position="51"/>
        <end position="52"/>
    </location>
    <ligand>
        <name>FAD</name>
        <dbReference type="ChEBI" id="CHEBI:57692"/>
    </ligand>
</feature>
<reference evidence="8" key="2">
    <citation type="submission" date="2021-08" db="EMBL/GenBank/DDBJ databases">
        <authorList>
            <person name="Gostincar C."/>
            <person name="Sun X."/>
            <person name="Song Z."/>
            <person name="Gunde-Cimerman N."/>
        </authorList>
    </citation>
    <scope>NUCLEOTIDE SEQUENCE</scope>
    <source>
        <strain evidence="8">EXF-9298</strain>
    </source>
</reference>
<dbReference type="Proteomes" id="UP000729357">
    <property type="component" value="Unassembled WGS sequence"/>
</dbReference>
<sequence length="760" mass="83889">MSNPLDTNVNMRSASHATSEQVDVVIIGAGLAGLTAARDVIKSGLSCIILEARDRVGGKTWSQQLPDGKGTVDLGAAWINDVNQTRVYALAKQYNAELIEQNTAGNCAIQDASGTISSFPYGELPSFDAEAKEDVARIRDMCEADCQALDTFNPDDKTLDSMSFEAYLHSRGASETSMSTATVWTRAMLGQEPKDLSALYFLNYCKSGGGLLQMRSDRKGGGQHLRVRQGMQLFSKGLASDMPDGVIRLSNPVTAINNNTGNGAVEVHTKGQIIRARKVITTVPTPVLRNISFSPDLPSSKRTWIESTTYGYYTKAMMVFRSPFWVEKGFCGLTQSFIGPAGVIRDTSSPADNKHILTCFLGGKPGFAWAELSDTDREQSLLKQIGQIFNAEDVAEKEFVQLVTYEWIKDEYSGWGCPCTGLPPGVLSLLGGGSLREPWADMHFAGTETAGEWKGYMEGAVRSAISGLSSKIIFHDIGAISDPSGQASRLKKGLLFVSTPIEFATTIDKRYLRVDLGMKTIVNTLARPDGRRFVFDGPALDKKSENFCIEDVLGLKSCLVVLRSDAFGKNAMNEMSSHSRWKFERDAAATKNRKDPELLEISRDLLWKRSNVDDNSLILFLSGPIIGRLFNEVLCKPDFYPIIISGDRIMRDNSLLVFLLLLVLDTPFSVIEHIYLQVSEGLPFKFDEESNRQWEKDVRFEASAWAQDRSRWARVLRQRLEGRYGSVSAYFTTIGVAEATRNSIKEILLAGESKALIDFS</sequence>
<feature type="binding site" evidence="5">
    <location>
        <position position="360"/>
    </location>
    <ligand>
        <name>substrate</name>
    </ligand>
</feature>
<protein>
    <recommendedName>
        <fullName evidence="6">Amine oxidase</fullName>
        <ecNumber evidence="6">1.4.3.-</ecNumber>
    </recommendedName>
</protein>
<dbReference type="InterPro" id="IPR050703">
    <property type="entry name" value="Flavin_MAO"/>
</dbReference>
<feature type="non-terminal residue" evidence="8">
    <location>
        <position position="1"/>
    </location>
</feature>
<proteinExistence type="inferred from homology"/>
<dbReference type="SUPFAM" id="SSF51905">
    <property type="entry name" value="FAD/NAD(P)-binding domain"/>
    <property type="match status" value="1"/>
</dbReference>
<feature type="binding site" evidence="5">
    <location>
        <position position="448"/>
    </location>
    <ligand>
        <name>FAD</name>
        <dbReference type="ChEBI" id="CHEBI:57692"/>
    </ligand>
</feature>
<comment type="cofactor">
    <cofactor evidence="1 6">
        <name>FAD</name>
        <dbReference type="ChEBI" id="CHEBI:57692"/>
    </cofactor>
</comment>
<keyword evidence="3 6" id="KW-0560">Oxidoreductase</keyword>
<gene>
    <name evidence="8" type="ORF">KCU98_g12112</name>
</gene>
<evidence type="ECO:0000256" key="2">
    <source>
        <dbReference type="ARBA" id="ARBA00005995"/>
    </source>
</evidence>
<evidence type="ECO:0000256" key="4">
    <source>
        <dbReference type="ARBA" id="ARBA00048448"/>
    </source>
</evidence>
<keyword evidence="6" id="KW-0285">Flavoprotein</keyword>
<evidence type="ECO:0000313" key="8">
    <source>
        <dbReference type="EMBL" id="KAG9974258.1"/>
    </source>
</evidence>
<dbReference type="AlphaFoldDB" id="A0A9P8FJA1"/>
<keyword evidence="6" id="KW-0274">FAD</keyword>
<reference evidence="8" key="1">
    <citation type="journal article" date="2021" name="J Fungi (Basel)">
        <title>Virulence traits and population genomics of the black yeast Aureobasidium melanogenum.</title>
        <authorList>
            <person name="Cernosa A."/>
            <person name="Sun X."/>
            <person name="Gostincar C."/>
            <person name="Fang C."/>
            <person name="Gunde-Cimerman N."/>
            <person name="Song Z."/>
        </authorList>
    </citation>
    <scope>NUCLEOTIDE SEQUENCE</scope>
    <source>
        <strain evidence="8">EXF-9298</strain>
    </source>
</reference>
<feature type="domain" description="Amine oxidase" evidence="7">
    <location>
        <begin position="31"/>
        <end position="465"/>
    </location>
</feature>
<dbReference type="Gene3D" id="1.10.405.10">
    <property type="entry name" value="Guanine Nucleotide Dissociation Inhibitor, domain 1"/>
    <property type="match status" value="1"/>
</dbReference>
<dbReference type="GO" id="GO:0097621">
    <property type="term" value="F:monoamine oxidase activity"/>
    <property type="evidence" value="ECO:0007669"/>
    <property type="project" value="UniProtKB-EC"/>
</dbReference>
<dbReference type="PANTHER" id="PTHR43563">
    <property type="entry name" value="AMINE OXIDASE"/>
    <property type="match status" value="1"/>
</dbReference>
<evidence type="ECO:0000256" key="3">
    <source>
        <dbReference type="ARBA" id="ARBA00023002"/>
    </source>
</evidence>
<dbReference type="Pfam" id="PF01593">
    <property type="entry name" value="Amino_oxidase"/>
    <property type="match status" value="1"/>
</dbReference>
<dbReference type="EC" id="1.4.3.-" evidence="6"/>
<evidence type="ECO:0000256" key="5">
    <source>
        <dbReference type="PIRSR" id="PIRSR601613-1"/>
    </source>
</evidence>
<evidence type="ECO:0000259" key="7">
    <source>
        <dbReference type="Pfam" id="PF01593"/>
    </source>
</evidence>
<evidence type="ECO:0000256" key="6">
    <source>
        <dbReference type="RuleBase" id="RU362067"/>
    </source>
</evidence>
<accession>A0A9P8FJA1</accession>
<feature type="binding site" evidence="5">
    <location>
        <position position="253"/>
    </location>
    <ligand>
        <name>FAD</name>
        <dbReference type="ChEBI" id="CHEBI:57692"/>
    </ligand>
</feature>
<comment type="catalytic activity">
    <reaction evidence="4">
        <text>a secondary aliphatic amine + O2 + H2O = a primary amine + an aldehyde + H2O2</text>
        <dbReference type="Rhea" id="RHEA:26414"/>
        <dbReference type="ChEBI" id="CHEBI:15377"/>
        <dbReference type="ChEBI" id="CHEBI:15379"/>
        <dbReference type="ChEBI" id="CHEBI:16240"/>
        <dbReference type="ChEBI" id="CHEBI:17478"/>
        <dbReference type="ChEBI" id="CHEBI:58855"/>
        <dbReference type="ChEBI" id="CHEBI:65296"/>
        <dbReference type="EC" id="1.4.3.4"/>
    </reaction>
</comment>
<keyword evidence="9" id="KW-1185">Reference proteome</keyword>
<dbReference type="Gene3D" id="3.50.50.60">
    <property type="entry name" value="FAD/NAD(P)-binding domain"/>
    <property type="match status" value="1"/>
</dbReference>
<name>A0A9P8FJA1_AURME</name>
<dbReference type="SUPFAM" id="SSF54373">
    <property type="entry name" value="FAD-linked reductases, C-terminal domain"/>
    <property type="match status" value="1"/>
</dbReference>
<evidence type="ECO:0000256" key="1">
    <source>
        <dbReference type="ARBA" id="ARBA00001974"/>
    </source>
</evidence>
<organism evidence="8 9">
    <name type="scientific">Aureobasidium melanogenum</name>
    <name type="common">Aureobasidium pullulans var. melanogenum</name>
    <dbReference type="NCBI Taxonomy" id="46634"/>
    <lineage>
        <taxon>Eukaryota</taxon>
        <taxon>Fungi</taxon>
        <taxon>Dikarya</taxon>
        <taxon>Ascomycota</taxon>
        <taxon>Pezizomycotina</taxon>
        <taxon>Dothideomycetes</taxon>
        <taxon>Dothideomycetidae</taxon>
        <taxon>Dothideales</taxon>
        <taxon>Saccotheciaceae</taxon>
        <taxon>Aureobasidium</taxon>
    </lineage>
</organism>
<comment type="similarity">
    <text evidence="2 6">Belongs to the flavin monoamine oxidase family.</text>
</comment>
<comment type="caution">
    <text evidence="8">The sequence shown here is derived from an EMBL/GenBank/DDBJ whole genome shotgun (WGS) entry which is preliminary data.</text>
</comment>
<dbReference type="Gene3D" id="3.90.660.10">
    <property type="match status" value="1"/>
</dbReference>
<dbReference type="InterPro" id="IPR001613">
    <property type="entry name" value="Flavin_amine_oxidase"/>
</dbReference>
<dbReference type="Gene3D" id="3.90.190.10">
    <property type="entry name" value="Protein tyrosine phosphatase superfamily"/>
    <property type="match status" value="1"/>
</dbReference>
<dbReference type="PRINTS" id="PR00757">
    <property type="entry name" value="AMINEOXDASEF"/>
</dbReference>
<evidence type="ECO:0000313" key="9">
    <source>
        <dbReference type="Proteomes" id="UP000729357"/>
    </source>
</evidence>
<dbReference type="InterPro" id="IPR036188">
    <property type="entry name" value="FAD/NAD-bd_sf"/>
</dbReference>
<dbReference type="InterPro" id="IPR002937">
    <property type="entry name" value="Amino_oxidase"/>
</dbReference>
<dbReference type="EMBL" id="JAHFXS010002038">
    <property type="protein sequence ID" value="KAG9974258.1"/>
    <property type="molecule type" value="Genomic_DNA"/>
</dbReference>